<feature type="domain" description="AB hydrolase-1" evidence="2">
    <location>
        <begin position="27"/>
        <end position="279"/>
    </location>
</feature>
<dbReference type="Gene3D" id="3.40.50.1820">
    <property type="entry name" value="alpha/beta hydrolase"/>
    <property type="match status" value="1"/>
</dbReference>
<evidence type="ECO:0000259" key="2">
    <source>
        <dbReference type="Pfam" id="PF00561"/>
    </source>
</evidence>
<keyword evidence="4" id="KW-1185">Reference proteome</keyword>
<evidence type="ECO:0000313" key="4">
    <source>
        <dbReference type="Proteomes" id="UP000292003"/>
    </source>
</evidence>
<evidence type="ECO:0000256" key="1">
    <source>
        <dbReference type="SAM" id="MobiDB-lite"/>
    </source>
</evidence>
<dbReference type="EMBL" id="SFCC01000022">
    <property type="protein sequence ID" value="RZQ59667.1"/>
    <property type="molecule type" value="Genomic_DNA"/>
</dbReference>
<accession>A0A4Q7IYY3</accession>
<dbReference type="InterPro" id="IPR029058">
    <property type="entry name" value="AB_hydrolase_fold"/>
</dbReference>
<sequence>MLRGETRDVESAGLSLWTERFGEPGDPVVLLVMGTATQSIGWPDDLVRALTGAGRQVLRFDHRDTGRSDSVDFGTDPYTLDDMAADCVAVLDGWDVGAAHVVGASLGGALGQLLAVHRPERVRTLTTIMTSLMSFNPAPVWERALAGQAPDPDQLPPPTPEFLEMAMRMRSGPPEADADLAAVRLLHGDGLPFDEQAARANVELARDRARDPDKAGQHDLAGREMTEARQASLDAVTAPALVVHGTHDPLYQPAHAEALAGAIPGARLHIEQGMGHGFFAPGLPRRIGELIAAHTGGAA</sequence>
<dbReference type="Pfam" id="PF00561">
    <property type="entry name" value="Abhydrolase_1"/>
    <property type="match status" value="1"/>
</dbReference>
<dbReference type="OrthoDB" id="8957634at2"/>
<proteinExistence type="predicted"/>
<name>A0A4Q7IYY3_9PSEU</name>
<dbReference type="RefSeq" id="WP_130479524.1">
    <property type="nucleotide sequence ID" value="NZ_SFCC01000022.1"/>
</dbReference>
<keyword evidence="3" id="KW-0378">Hydrolase</keyword>
<dbReference type="PANTHER" id="PTHR43433">
    <property type="entry name" value="HYDROLASE, ALPHA/BETA FOLD FAMILY PROTEIN"/>
    <property type="match status" value="1"/>
</dbReference>
<comment type="caution">
    <text evidence="3">The sequence shown here is derived from an EMBL/GenBank/DDBJ whole genome shotgun (WGS) entry which is preliminary data.</text>
</comment>
<reference evidence="3 4" key="1">
    <citation type="submission" date="2019-02" db="EMBL/GenBank/DDBJ databases">
        <title>Draft genome sequence of Amycolatopsis sp. 8-3EHSu isolated from roots of Suaeda maritima.</title>
        <authorList>
            <person name="Duangmal K."/>
            <person name="Chantavorakit T."/>
        </authorList>
    </citation>
    <scope>NUCLEOTIDE SEQUENCE [LARGE SCALE GENOMIC DNA]</scope>
    <source>
        <strain evidence="3 4">8-3EHSu</strain>
    </source>
</reference>
<dbReference type="PANTHER" id="PTHR43433:SF5">
    <property type="entry name" value="AB HYDROLASE-1 DOMAIN-CONTAINING PROTEIN"/>
    <property type="match status" value="1"/>
</dbReference>
<feature type="compositionally biased region" description="Basic and acidic residues" evidence="1">
    <location>
        <begin position="205"/>
        <end position="227"/>
    </location>
</feature>
<protein>
    <submittedName>
        <fullName evidence="3">Alpha/beta hydrolase</fullName>
    </submittedName>
</protein>
<dbReference type="GO" id="GO:0046503">
    <property type="term" value="P:glycerolipid catabolic process"/>
    <property type="evidence" value="ECO:0007669"/>
    <property type="project" value="TreeGrafter"/>
</dbReference>
<feature type="region of interest" description="Disordered" evidence="1">
    <location>
        <begin position="205"/>
        <end position="230"/>
    </location>
</feature>
<dbReference type="AlphaFoldDB" id="A0A4Q7IYY3"/>
<dbReference type="GO" id="GO:0004806">
    <property type="term" value="F:triacylglycerol lipase activity"/>
    <property type="evidence" value="ECO:0007669"/>
    <property type="project" value="TreeGrafter"/>
</dbReference>
<gene>
    <name evidence="3" type="ORF">EWH70_33110</name>
</gene>
<dbReference type="SUPFAM" id="SSF53474">
    <property type="entry name" value="alpha/beta-Hydrolases"/>
    <property type="match status" value="1"/>
</dbReference>
<organism evidence="3 4">
    <name type="scientific">Amycolatopsis suaedae</name>
    <dbReference type="NCBI Taxonomy" id="2510978"/>
    <lineage>
        <taxon>Bacteria</taxon>
        <taxon>Bacillati</taxon>
        <taxon>Actinomycetota</taxon>
        <taxon>Actinomycetes</taxon>
        <taxon>Pseudonocardiales</taxon>
        <taxon>Pseudonocardiaceae</taxon>
        <taxon>Amycolatopsis</taxon>
    </lineage>
</organism>
<dbReference type="Proteomes" id="UP000292003">
    <property type="component" value="Unassembled WGS sequence"/>
</dbReference>
<evidence type="ECO:0000313" key="3">
    <source>
        <dbReference type="EMBL" id="RZQ59667.1"/>
    </source>
</evidence>
<dbReference type="InterPro" id="IPR000073">
    <property type="entry name" value="AB_hydrolase_1"/>
</dbReference>
<dbReference type="InterPro" id="IPR050471">
    <property type="entry name" value="AB_hydrolase"/>
</dbReference>